<reference evidence="2" key="3">
    <citation type="journal article" date="2010" name="Genome Res.">
        <title>Population genomic sequencing of Coccidioides fungi reveals recent hybridization and transposon control.</title>
        <authorList>
            <person name="Neafsey D.E."/>
            <person name="Barker B.M."/>
            <person name="Sharpton T.J."/>
            <person name="Stajich J.E."/>
            <person name="Park D.J."/>
            <person name="Whiston E."/>
            <person name="Hung C.-Y."/>
            <person name="McMahan C."/>
            <person name="White J."/>
            <person name="Sykes S."/>
            <person name="Heiman D."/>
            <person name="Young S."/>
            <person name="Zeng Q."/>
            <person name="Abouelleil A."/>
            <person name="Aftuck L."/>
            <person name="Bessette D."/>
            <person name="Brown A."/>
            <person name="FitzGerald M."/>
            <person name="Lui A."/>
            <person name="Macdonald J.P."/>
            <person name="Priest M."/>
            <person name="Orbach M.J."/>
            <person name="Galgiani J.N."/>
            <person name="Kirkland T.N."/>
            <person name="Cole G.T."/>
            <person name="Birren B.W."/>
            <person name="Henn M.R."/>
            <person name="Taylor J.W."/>
            <person name="Rounsley S.D."/>
        </authorList>
    </citation>
    <scope>NUCLEOTIDE SEQUENCE [LARGE SCALE GENOMIC DNA]</scope>
    <source>
        <strain evidence="2">RMSCC 3488</strain>
    </source>
</reference>
<dbReference type="Proteomes" id="UP000054567">
    <property type="component" value="Unassembled WGS sequence"/>
</dbReference>
<reference evidence="1 2" key="1">
    <citation type="submission" date="2007-06" db="EMBL/GenBank/DDBJ databases">
        <title>The Genome Sequence of Coccidioides posadasii RMSCC_3488.</title>
        <authorList>
            <consortium name="Coccidioides Genome Resources Consortium"/>
            <consortium name="The Broad Institute Genome Sequencing Platform"/>
            <person name="Henn M.R."/>
            <person name="Sykes S."/>
            <person name="Young S."/>
            <person name="Jaffe D."/>
            <person name="Berlin A."/>
            <person name="Alvarez P."/>
            <person name="Butler J."/>
            <person name="Gnerre S."/>
            <person name="Grabherr M."/>
            <person name="Mauceli E."/>
            <person name="Brockman W."/>
            <person name="Kodira C."/>
            <person name="Alvarado L."/>
            <person name="Zeng Q."/>
            <person name="Crawford M."/>
            <person name="Antoine C."/>
            <person name="Devon K."/>
            <person name="Galgiani J."/>
            <person name="Orsborn K."/>
            <person name="Lewis M.L."/>
            <person name="Nusbaum C."/>
            <person name="Galagan J."/>
            <person name="Birren B."/>
        </authorList>
    </citation>
    <scope>NUCLEOTIDE SEQUENCE [LARGE SCALE GENOMIC DNA]</scope>
    <source>
        <strain evidence="1 2">RMSCC 3488</strain>
    </source>
</reference>
<protein>
    <submittedName>
        <fullName evidence="1">Uncharacterized protein</fullName>
    </submittedName>
</protein>
<reference evidence="2" key="2">
    <citation type="journal article" date="2009" name="Genome Res.">
        <title>Comparative genomic analyses of the human fungal pathogens Coccidioides and their relatives.</title>
        <authorList>
            <person name="Sharpton T.J."/>
            <person name="Stajich J.E."/>
            <person name="Rounsley S.D."/>
            <person name="Gardner M.J."/>
            <person name="Wortman J.R."/>
            <person name="Jordar V.S."/>
            <person name="Maiti R."/>
            <person name="Kodira C.D."/>
            <person name="Neafsey D.E."/>
            <person name="Zeng Q."/>
            <person name="Hung C.-Y."/>
            <person name="McMahan C."/>
            <person name="Muszewska A."/>
            <person name="Grynberg M."/>
            <person name="Mandel M.A."/>
            <person name="Kellner E.M."/>
            <person name="Barker B.M."/>
            <person name="Galgiani J.N."/>
            <person name="Orbach M.J."/>
            <person name="Kirkland T.N."/>
            <person name="Cole G.T."/>
            <person name="Henn M.R."/>
            <person name="Birren B.W."/>
            <person name="Taylor J.W."/>
        </authorList>
    </citation>
    <scope>NUCLEOTIDE SEQUENCE [LARGE SCALE GENOMIC DNA]</scope>
    <source>
        <strain evidence="2">RMSCC 3488</strain>
    </source>
</reference>
<proteinExistence type="predicted"/>
<accession>A0A0J6FS81</accession>
<gene>
    <name evidence="1" type="ORF">CPAG_08224</name>
</gene>
<evidence type="ECO:0000313" key="1">
    <source>
        <dbReference type="EMBL" id="KMM71924.1"/>
    </source>
</evidence>
<dbReference type="AlphaFoldDB" id="A0A0J6FS81"/>
<name>A0A0J6FS81_COCPO</name>
<dbReference type="EMBL" id="DS268113">
    <property type="protein sequence ID" value="KMM71924.1"/>
    <property type="molecule type" value="Genomic_DNA"/>
</dbReference>
<dbReference type="VEuPathDB" id="FungiDB:CPAG_08224"/>
<sequence>MESRKEHSEAWFYTNSSALPPSFPACEGLNWENTLLSSSVILLATTFRVIMRASIPPLDESIRERASIFILQEF</sequence>
<evidence type="ECO:0000313" key="2">
    <source>
        <dbReference type="Proteomes" id="UP000054567"/>
    </source>
</evidence>
<organism evidence="1 2">
    <name type="scientific">Coccidioides posadasii RMSCC 3488</name>
    <dbReference type="NCBI Taxonomy" id="454284"/>
    <lineage>
        <taxon>Eukaryota</taxon>
        <taxon>Fungi</taxon>
        <taxon>Dikarya</taxon>
        <taxon>Ascomycota</taxon>
        <taxon>Pezizomycotina</taxon>
        <taxon>Eurotiomycetes</taxon>
        <taxon>Eurotiomycetidae</taxon>
        <taxon>Onygenales</taxon>
        <taxon>Onygenaceae</taxon>
        <taxon>Coccidioides</taxon>
    </lineage>
</organism>